<dbReference type="AlphaFoldDB" id="A0A177N748"/>
<dbReference type="STRING" id="980561.A1359_12365"/>
<proteinExistence type="predicted"/>
<comment type="caution">
    <text evidence="1">The sequence shown here is derived from an EMBL/GenBank/DDBJ whole genome shotgun (WGS) entry which is preliminary data.</text>
</comment>
<name>A0A177N748_9GAMM</name>
<dbReference type="EMBL" id="LUUI01000120">
    <property type="protein sequence ID" value="OAI13424.1"/>
    <property type="molecule type" value="Genomic_DNA"/>
</dbReference>
<sequence>MSIQPAKFQMLDESGQAWQPQRVLLFSGHMIDAPDRSPPRFPPEKAELAALCIANSLDDLQAGSTDLALTQGANGGDILFAEACLQRDVKLQLLQPFTEAEFIANSVTPANSDWLQRYQAIRQQLSTPPLAAPSELGGLPPDMNSYERCNLWLLNSGLAYGPEKLVFICLWDGGGGDGPGGTAHMVAEVQKQHGRVIWLDTRTLC</sequence>
<dbReference type="Gene3D" id="3.40.50.450">
    <property type="match status" value="1"/>
</dbReference>
<evidence type="ECO:0000313" key="1">
    <source>
        <dbReference type="EMBL" id="OAI13424.1"/>
    </source>
</evidence>
<dbReference type="Proteomes" id="UP000078476">
    <property type="component" value="Unassembled WGS sequence"/>
</dbReference>
<dbReference type="RefSeq" id="WP_066984354.1">
    <property type="nucleotide sequence ID" value="NZ_LUUI01000120.1"/>
</dbReference>
<gene>
    <name evidence="1" type="ORF">A1359_12365</name>
</gene>
<protein>
    <submittedName>
        <fullName evidence="1">Uncharacterized protein</fullName>
    </submittedName>
</protein>
<evidence type="ECO:0000313" key="2">
    <source>
        <dbReference type="Proteomes" id="UP000078476"/>
    </source>
</evidence>
<reference evidence="1 2" key="1">
    <citation type="submission" date="2016-03" db="EMBL/GenBank/DDBJ databases">
        <authorList>
            <person name="Ploux O."/>
        </authorList>
    </citation>
    <scope>NUCLEOTIDE SEQUENCE [LARGE SCALE GENOMIC DNA]</scope>
    <source>
        <strain evidence="1 2">R-45370</strain>
    </source>
</reference>
<organism evidence="1 2">
    <name type="scientific">Methylomonas lenta</name>
    <dbReference type="NCBI Taxonomy" id="980561"/>
    <lineage>
        <taxon>Bacteria</taxon>
        <taxon>Pseudomonadati</taxon>
        <taxon>Pseudomonadota</taxon>
        <taxon>Gammaproteobacteria</taxon>
        <taxon>Methylococcales</taxon>
        <taxon>Methylococcaceae</taxon>
        <taxon>Methylomonas</taxon>
    </lineage>
</organism>
<dbReference type="OrthoDB" id="5180013at2"/>
<keyword evidence="2" id="KW-1185">Reference proteome</keyword>
<accession>A0A177N748</accession>